<dbReference type="AlphaFoldDB" id="B1XVX3"/>
<dbReference type="HOGENOM" id="CLU_3046481_0_0_4"/>
<dbReference type="PROSITE" id="PS51257">
    <property type="entry name" value="PROKAR_LIPOPROTEIN"/>
    <property type="match status" value="1"/>
</dbReference>
<dbReference type="STRING" id="452638.Pnec_1396"/>
<sequence length="54" mass="5718">MQERILECDQTSGGWSLVAGVLIILAACIFSYMLTKPAEADVAILFGSYAAHAA</sequence>
<keyword evidence="1" id="KW-0472">Membrane</keyword>
<keyword evidence="1" id="KW-1133">Transmembrane helix</keyword>
<keyword evidence="1" id="KW-0812">Transmembrane</keyword>
<proteinExistence type="predicted"/>
<organism evidence="2">
    <name type="scientific">Polynucleobacter necessarius subsp. necessarius (strain STIR1)</name>
    <dbReference type="NCBI Taxonomy" id="452638"/>
    <lineage>
        <taxon>Bacteria</taxon>
        <taxon>Pseudomonadati</taxon>
        <taxon>Pseudomonadota</taxon>
        <taxon>Betaproteobacteria</taxon>
        <taxon>Burkholderiales</taxon>
        <taxon>Burkholderiaceae</taxon>
        <taxon>Polynucleobacter</taxon>
    </lineage>
</organism>
<dbReference type="KEGG" id="pne:Pnec_1396"/>
<dbReference type="EMBL" id="CP001010">
    <property type="protein sequence ID" value="ACB44500.1"/>
    <property type="molecule type" value="Genomic_DNA"/>
</dbReference>
<feature type="transmembrane region" description="Helical" evidence="1">
    <location>
        <begin position="12"/>
        <end position="34"/>
    </location>
</feature>
<reference evidence="2" key="1">
    <citation type="submission" date="2008-03" db="EMBL/GenBank/DDBJ databases">
        <title>Complete sequence of Polynucleobacter necessarius STIR1.</title>
        <authorList>
            <consortium name="US DOE Joint Genome Institute"/>
            <person name="Copeland A."/>
            <person name="Lucas S."/>
            <person name="Lapidus A."/>
            <person name="Barry K."/>
            <person name="Detter J.C."/>
            <person name="Glavina del Rio T."/>
            <person name="Hammon N."/>
            <person name="Israni S."/>
            <person name="Dalin E."/>
            <person name="Tice H."/>
            <person name="Pitluck S."/>
            <person name="Chain P."/>
            <person name="Malfatti S."/>
            <person name="Shin M."/>
            <person name="Vergez L."/>
            <person name="Schmutz J."/>
            <person name="Larimer F."/>
            <person name="Land M."/>
            <person name="Hauser L."/>
            <person name="Kyrpides N."/>
            <person name="Kim E."/>
            <person name="Hahn M."/>
            <person name="Richardson P."/>
        </authorList>
    </citation>
    <scope>NUCLEOTIDE SEQUENCE [LARGE SCALE GENOMIC DNA]</scope>
    <source>
        <strain evidence="2">STIR1</strain>
    </source>
</reference>
<gene>
    <name evidence="2" type="ordered locus">Pnec_1396</name>
</gene>
<name>B1XVX3_POLNS</name>
<evidence type="ECO:0000313" key="2">
    <source>
        <dbReference type="EMBL" id="ACB44500.1"/>
    </source>
</evidence>
<evidence type="ECO:0000256" key="1">
    <source>
        <dbReference type="SAM" id="Phobius"/>
    </source>
</evidence>
<accession>B1XVX3</accession>
<protein>
    <submittedName>
        <fullName evidence="2">Uncharacterized protein</fullName>
    </submittedName>
</protein>